<accession>A0A0J1B3U0</accession>
<dbReference type="Pfam" id="PF13579">
    <property type="entry name" value="Glyco_trans_4_4"/>
    <property type="match status" value="1"/>
</dbReference>
<dbReference type="Proteomes" id="UP000036367">
    <property type="component" value="Unassembled WGS sequence"/>
</dbReference>
<feature type="domain" description="Glycosyltransferase subfamily 4-like N-terminal" evidence="3">
    <location>
        <begin position="100"/>
        <end position="249"/>
    </location>
</feature>
<dbReference type="GO" id="GO:0016758">
    <property type="term" value="F:hexosyltransferase activity"/>
    <property type="evidence" value="ECO:0007669"/>
    <property type="project" value="TreeGrafter"/>
</dbReference>
<dbReference type="EMBL" id="LECT01000054">
    <property type="protein sequence ID" value="KLU01283.1"/>
    <property type="molecule type" value="Genomic_DNA"/>
</dbReference>
<feature type="compositionally biased region" description="Basic and acidic residues" evidence="1">
    <location>
        <begin position="284"/>
        <end position="293"/>
    </location>
</feature>
<dbReference type="Pfam" id="PF00534">
    <property type="entry name" value="Glycos_transf_1"/>
    <property type="match status" value="1"/>
</dbReference>
<dbReference type="RefSeq" id="WP_053061313.1">
    <property type="nucleotide sequence ID" value="NZ_LECT01000054.1"/>
</dbReference>
<proteinExistence type="predicted"/>
<protein>
    <submittedName>
        <fullName evidence="4">Glycosyltransferase</fullName>
    </submittedName>
</protein>
<dbReference type="SUPFAM" id="SSF53756">
    <property type="entry name" value="UDP-Glycosyltransferase/glycogen phosphorylase"/>
    <property type="match status" value="1"/>
</dbReference>
<keyword evidence="5" id="KW-1185">Reference proteome</keyword>
<feature type="domain" description="Glycosyl transferase family 1" evidence="2">
    <location>
        <begin position="328"/>
        <end position="494"/>
    </location>
</feature>
<gene>
    <name evidence="4" type="ORF">RISK_006439</name>
</gene>
<dbReference type="InterPro" id="IPR028098">
    <property type="entry name" value="Glyco_trans_4-like_N"/>
</dbReference>
<dbReference type="PANTHER" id="PTHR45947:SF3">
    <property type="entry name" value="SULFOQUINOVOSYL TRANSFERASE SQD2"/>
    <property type="match status" value="1"/>
</dbReference>
<dbReference type="AlphaFoldDB" id="A0A0J1B3U0"/>
<feature type="region of interest" description="Disordered" evidence="1">
    <location>
        <begin position="62"/>
        <end position="108"/>
    </location>
</feature>
<evidence type="ECO:0000313" key="4">
    <source>
        <dbReference type="EMBL" id="KLU01283.1"/>
    </source>
</evidence>
<dbReference type="CDD" id="cd03794">
    <property type="entry name" value="GT4_WbuB-like"/>
    <property type="match status" value="1"/>
</dbReference>
<reference evidence="4" key="1">
    <citation type="submission" date="2015-05" db="EMBL/GenBank/DDBJ databases">
        <title>Permanent draft genome of Rhodopirellula islandicus K833.</title>
        <authorList>
            <person name="Kizina J."/>
            <person name="Richter M."/>
            <person name="Glockner F.O."/>
            <person name="Harder J."/>
        </authorList>
    </citation>
    <scope>NUCLEOTIDE SEQUENCE [LARGE SCALE GENOMIC DNA]</scope>
    <source>
        <strain evidence="4">K833</strain>
    </source>
</reference>
<dbReference type="InterPro" id="IPR001296">
    <property type="entry name" value="Glyco_trans_1"/>
</dbReference>
<evidence type="ECO:0000259" key="2">
    <source>
        <dbReference type="Pfam" id="PF00534"/>
    </source>
</evidence>
<dbReference type="InterPro" id="IPR050194">
    <property type="entry name" value="Glycosyltransferase_grp1"/>
</dbReference>
<feature type="region of interest" description="Disordered" evidence="1">
    <location>
        <begin position="277"/>
        <end position="304"/>
    </location>
</feature>
<evidence type="ECO:0000256" key="1">
    <source>
        <dbReference type="SAM" id="MobiDB-lite"/>
    </source>
</evidence>
<evidence type="ECO:0000259" key="3">
    <source>
        <dbReference type="Pfam" id="PF13579"/>
    </source>
</evidence>
<name>A0A0J1B3U0_RHOIS</name>
<sequence length="521" mass="56522">MVAELAAAGHEVVVVTTPPYYPRWKIGEGYSGWRYTRELSVGSWQRKGSCQLAEERELSVGSGQLSVGDETARHRSGSDDFQLDAENSSPKGAPDDCQLTTDDSPSSRDSRVAVIRCPLWVPAKVSGLKRVIHLASFGLSSVPVVLWKAISFRPEVILTVEPAAMCMPTTWIASRLCGAKCWLHVQDFEVDAAFELGILKQPILKRMVLAAEAFLMRRFDRVSSISPNMLLKVVQKGVDEKRVVSFPNWVDCDAMKPLLWPGEASADTAEEAVPLAQLASSSESHLHPPRPETVRPSQGEGDEKALLTQRVVTEDQPSMSSARERMDALRSEFQIPAGKIVALYAGNIGAKQGLELIVEAARHASSELPLHYVICGTGASHDSLAEACAPLANVQMLPVQPFEKFNDLMNCADIHLLPQRGGAADLVMPSKLTGMLATGRPVVACASPGTQIADVVTGRGRVVLPDDGDAFRQAIESLAADETTRVRLGKAARQYAVENLSQEAILGQFMRDLGEAIGHWQ</sequence>
<organism evidence="4 5">
    <name type="scientific">Rhodopirellula islandica</name>
    <dbReference type="NCBI Taxonomy" id="595434"/>
    <lineage>
        <taxon>Bacteria</taxon>
        <taxon>Pseudomonadati</taxon>
        <taxon>Planctomycetota</taxon>
        <taxon>Planctomycetia</taxon>
        <taxon>Pirellulales</taxon>
        <taxon>Pirellulaceae</taxon>
        <taxon>Rhodopirellula</taxon>
    </lineage>
</organism>
<dbReference type="STRING" id="595434.RISK_006439"/>
<evidence type="ECO:0000313" key="5">
    <source>
        <dbReference type="Proteomes" id="UP000036367"/>
    </source>
</evidence>
<comment type="caution">
    <text evidence="4">The sequence shown here is derived from an EMBL/GenBank/DDBJ whole genome shotgun (WGS) entry which is preliminary data.</text>
</comment>
<dbReference type="PANTHER" id="PTHR45947">
    <property type="entry name" value="SULFOQUINOVOSYL TRANSFERASE SQD2"/>
    <property type="match status" value="1"/>
</dbReference>
<dbReference type="Gene3D" id="3.40.50.2000">
    <property type="entry name" value="Glycogen Phosphorylase B"/>
    <property type="match status" value="2"/>
</dbReference>
<dbReference type="PATRIC" id="fig|595434.4.peg.6122"/>